<dbReference type="Proteomes" id="UP000198862">
    <property type="component" value="Unassembled WGS sequence"/>
</dbReference>
<evidence type="ECO:0000313" key="2">
    <source>
        <dbReference type="Proteomes" id="UP000198862"/>
    </source>
</evidence>
<accession>A0A1I1M4H3</accession>
<keyword evidence="2" id="KW-1185">Reference proteome</keyword>
<gene>
    <name evidence="1" type="ORF">SAMN02745724_02588</name>
</gene>
<evidence type="ECO:0000313" key="1">
    <source>
        <dbReference type="EMBL" id="SFC79946.1"/>
    </source>
</evidence>
<dbReference type="AlphaFoldDB" id="A0A1I1M4H3"/>
<name>A0A1I1M4H3_9GAMM</name>
<dbReference type="EMBL" id="FOLO01000018">
    <property type="protein sequence ID" value="SFC79946.1"/>
    <property type="molecule type" value="Genomic_DNA"/>
</dbReference>
<dbReference type="STRING" id="1123010.SAMN02745724_02588"/>
<protein>
    <submittedName>
        <fullName evidence="1">Uncharacterized protein</fullName>
    </submittedName>
</protein>
<sequence length="337" mass="38512">MNMRGFSKVPLFMVFAYFIDRFLFYIKFNAHKLWIAMNQFNKKRVLPFLLLILTPSLTFATQEKIPIEIVEALLSHTGKTHLQLGTANKKFPELNFDKKITLYGSSTASSFGHKSETNFYITRLSKTVLGEKIKQQLNANNWRVPHNYPGNFNNGFRVKNEKNIYKSLLPYCHEKFGNITLTISELKSGSFAKLSYSPHQKHSMRCNLPDVNQNPFLMTKEQLPMPELELPDQNITHDNEMTHNQALMGLSGSSSGRGERTTHTSISSKMSIGDIYQHFVPQLMQQGWSNDSNWLGATTAGGHWTTTKNDKHYLVGISIIKSSTNIISLKMWIKKQS</sequence>
<organism evidence="1 2">
    <name type="scientific">Pseudoalteromonas denitrificans DSM 6059</name>
    <dbReference type="NCBI Taxonomy" id="1123010"/>
    <lineage>
        <taxon>Bacteria</taxon>
        <taxon>Pseudomonadati</taxon>
        <taxon>Pseudomonadota</taxon>
        <taxon>Gammaproteobacteria</taxon>
        <taxon>Alteromonadales</taxon>
        <taxon>Pseudoalteromonadaceae</taxon>
        <taxon>Pseudoalteromonas</taxon>
    </lineage>
</organism>
<proteinExistence type="predicted"/>
<reference evidence="1 2" key="1">
    <citation type="submission" date="2016-10" db="EMBL/GenBank/DDBJ databases">
        <authorList>
            <person name="de Groot N.N."/>
        </authorList>
    </citation>
    <scope>NUCLEOTIDE SEQUENCE [LARGE SCALE GENOMIC DNA]</scope>
    <source>
        <strain evidence="1 2">DSM 6059</strain>
    </source>
</reference>